<sequence length="321" mass="36924">MTICNYNACTLASEAAIENLMMQAKKIKYDVIGLTETRRRHPLNAAYETGEELFLGTCDSRGVGEVGVLVNTSMAKNIDSFGQFTTRIGRLRMRRCGPKSALTIFVAPTSSYEEEEVEAFYMDLEKFYREDHVFYKVIIGNFNAKVGPRRTPEELHIGTSGLQWNDQGERLSKFIMTTKTMHENSQFQKSSSLCWTWGSLGGGCRNETNCIIVNKRFCLTDVAVVPKFYTGSDHRLLRERFSFTKREEKAAKFRERHPRIIINWDLFATLAGFWEDSAMDEEYDRLVEHLHDCAKKAESFKTMKRRLSLETLELIRQRGAA</sequence>
<dbReference type="InterPro" id="IPR036691">
    <property type="entry name" value="Endo/exonu/phosph_ase_sf"/>
</dbReference>
<name>A0ABR1C9R5_NECAM</name>
<dbReference type="Proteomes" id="UP001303046">
    <property type="component" value="Unassembled WGS sequence"/>
</dbReference>
<dbReference type="SUPFAM" id="SSF56219">
    <property type="entry name" value="DNase I-like"/>
    <property type="match status" value="1"/>
</dbReference>
<protein>
    <recommendedName>
        <fullName evidence="3">Endonuclease/exonuclease/phosphatase family protein</fullName>
    </recommendedName>
</protein>
<keyword evidence="2" id="KW-1185">Reference proteome</keyword>
<reference evidence="1 2" key="1">
    <citation type="submission" date="2023-08" db="EMBL/GenBank/DDBJ databases">
        <title>A Necator americanus chromosomal reference genome.</title>
        <authorList>
            <person name="Ilik V."/>
            <person name="Petrzelkova K.J."/>
            <person name="Pardy F."/>
            <person name="Fuh T."/>
            <person name="Niatou-Singa F.S."/>
            <person name="Gouil Q."/>
            <person name="Baker L."/>
            <person name="Ritchie M.E."/>
            <person name="Jex A.R."/>
            <person name="Gazzola D."/>
            <person name="Li H."/>
            <person name="Toshio Fujiwara R."/>
            <person name="Zhan B."/>
            <person name="Aroian R.V."/>
            <person name="Pafco B."/>
            <person name="Schwarz E.M."/>
        </authorList>
    </citation>
    <scope>NUCLEOTIDE SEQUENCE [LARGE SCALE GENOMIC DNA]</scope>
    <source>
        <strain evidence="1 2">Aroian</strain>
        <tissue evidence="1">Whole animal</tissue>
    </source>
</reference>
<evidence type="ECO:0000313" key="1">
    <source>
        <dbReference type="EMBL" id="KAK6735223.1"/>
    </source>
</evidence>
<evidence type="ECO:0000313" key="2">
    <source>
        <dbReference type="Proteomes" id="UP001303046"/>
    </source>
</evidence>
<gene>
    <name evidence="1" type="primary">Necator_chrII.g6208</name>
    <name evidence="1" type="ORF">RB195_018415</name>
</gene>
<dbReference type="EMBL" id="JAVFWL010000002">
    <property type="protein sequence ID" value="KAK6735223.1"/>
    <property type="molecule type" value="Genomic_DNA"/>
</dbReference>
<accession>A0ABR1C9R5</accession>
<organism evidence="1 2">
    <name type="scientific">Necator americanus</name>
    <name type="common">Human hookworm</name>
    <dbReference type="NCBI Taxonomy" id="51031"/>
    <lineage>
        <taxon>Eukaryota</taxon>
        <taxon>Metazoa</taxon>
        <taxon>Ecdysozoa</taxon>
        <taxon>Nematoda</taxon>
        <taxon>Chromadorea</taxon>
        <taxon>Rhabditida</taxon>
        <taxon>Rhabditina</taxon>
        <taxon>Rhabditomorpha</taxon>
        <taxon>Strongyloidea</taxon>
        <taxon>Ancylostomatidae</taxon>
        <taxon>Bunostominae</taxon>
        <taxon>Necator</taxon>
    </lineage>
</organism>
<evidence type="ECO:0008006" key="3">
    <source>
        <dbReference type="Google" id="ProtNLM"/>
    </source>
</evidence>
<proteinExistence type="predicted"/>
<comment type="caution">
    <text evidence="1">The sequence shown here is derived from an EMBL/GenBank/DDBJ whole genome shotgun (WGS) entry which is preliminary data.</text>
</comment>
<dbReference type="Gene3D" id="3.60.10.10">
    <property type="entry name" value="Endonuclease/exonuclease/phosphatase"/>
    <property type="match status" value="1"/>
</dbReference>